<protein>
    <submittedName>
        <fullName evidence="4">Diaminopropionate ammonia-lyase</fullName>
        <ecNumber evidence="4">4.3.1.15</ecNumber>
    </submittedName>
</protein>
<dbReference type="Proteomes" id="UP000068382">
    <property type="component" value="Unassembled WGS sequence"/>
</dbReference>
<organism evidence="4 5">
    <name type="scientific">Tritonibacter horizontis</name>
    <dbReference type="NCBI Taxonomy" id="1768241"/>
    <lineage>
        <taxon>Bacteria</taxon>
        <taxon>Pseudomonadati</taxon>
        <taxon>Pseudomonadota</taxon>
        <taxon>Alphaproteobacteria</taxon>
        <taxon>Rhodobacterales</taxon>
        <taxon>Paracoccaceae</taxon>
        <taxon>Tritonibacter</taxon>
    </lineage>
</organism>
<dbReference type="SUPFAM" id="SSF53686">
    <property type="entry name" value="Tryptophan synthase beta subunit-like PLP-dependent enzymes"/>
    <property type="match status" value="1"/>
</dbReference>
<dbReference type="EMBL" id="LPUY01000092">
    <property type="protein sequence ID" value="KUP91649.1"/>
    <property type="molecule type" value="Genomic_DNA"/>
</dbReference>
<feature type="domain" description="Tryptophan synthase beta chain-like PALP" evidence="3">
    <location>
        <begin position="3"/>
        <end position="184"/>
    </location>
</feature>
<dbReference type="EC" id="4.3.1.15" evidence="4"/>
<name>A0A132BTE1_9RHOB</name>
<dbReference type="AlphaFoldDB" id="A0A132BTE1"/>
<dbReference type="PANTHER" id="PTHR42937">
    <property type="match status" value="1"/>
</dbReference>
<gene>
    <name evidence="4" type="primary">dpaL</name>
    <name evidence="4" type="ORF">TRIHO_35350</name>
</gene>
<keyword evidence="2" id="KW-0663">Pyridoxal phosphate</keyword>
<comment type="cofactor">
    <cofactor evidence="1">
        <name>pyridoxal 5'-phosphate</name>
        <dbReference type="ChEBI" id="CHEBI:597326"/>
    </cofactor>
</comment>
<keyword evidence="5" id="KW-1185">Reference proteome</keyword>
<evidence type="ECO:0000256" key="1">
    <source>
        <dbReference type="ARBA" id="ARBA00001933"/>
    </source>
</evidence>
<proteinExistence type="predicted"/>
<dbReference type="InterPro" id="IPR001926">
    <property type="entry name" value="TrpB-like_PALP"/>
</dbReference>
<evidence type="ECO:0000313" key="4">
    <source>
        <dbReference type="EMBL" id="KUP91649.1"/>
    </source>
</evidence>
<dbReference type="InterPro" id="IPR036052">
    <property type="entry name" value="TrpB-like_PALP_sf"/>
</dbReference>
<reference evidence="4 5" key="1">
    <citation type="submission" date="2015-12" db="EMBL/GenBank/DDBJ databases">
        <title>Genome sequence of the marine Rhodobacteraceae strain O3.65, Candidatus Tritonibacter horizontis.</title>
        <authorList>
            <person name="Poehlein A."/>
            <person name="Giebel H.A."/>
            <person name="Voget S."/>
            <person name="Brinkhoff T."/>
        </authorList>
    </citation>
    <scope>NUCLEOTIDE SEQUENCE [LARGE SCALE GENOMIC DNA]</scope>
    <source>
        <strain evidence="4 5">O3.65</strain>
    </source>
</reference>
<dbReference type="PATRIC" id="fig|1768241.3.peg.3689"/>
<evidence type="ECO:0000259" key="3">
    <source>
        <dbReference type="Pfam" id="PF00291"/>
    </source>
</evidence>
<accession>A0A132BTE1</accession>
<dbReference type="GO" id="GO:0008838">
    <property type="term" value="F:diaminopropionate ammonia-lyase activity"/>
    <property type="evidence" value="ECO:0007669"/>
    <property type="project" value="UniProtKB-EC"/>
</dbReference>
<evidence type="ECO:0000313" key="5">
    <source>
        <dbReference type="Proteomes" id="UP000068382"/>
    </source>
</evidence>
<evidence type="ECO:0000256" key="2">
    <source>
        <dbReference type="ARBA" id="ARBA00022898"/>
    </source>
</evidence>
<dbReference type="Gene3D" id="3.40.50.1100">
    <property type="match status" value="1"/>
</dbReference>
<comment type="caution">
    <text evidence="4">The sequence shown here is derived from an EMBL/GenBank/DDBJ whole genome shotgun (WGS) entry which is preliminary data.</text>
</comment>
<dbReference type="Pfam" id="PF00291">
    <property type="entry name" value="PALP"/>
    <property type="match status" value="1"/>
</dbReference>
<sequence length="190" mass="19537">MAAAATAAEVEGWTLLSDSSWPGYMDLPYRVMEGYVQLAQEVSTQIDTPPTHILLQAGVGGFAAAIAAHARRVWGATPTIVVVEPTAAPALIESIRAGALVETTGPTSAMGRLDCKTPSMIALQGLARDADLFVTISEQDAQMAVERLAGHGIATSPSGAAGLTALLANAELVPPTAQVLAFLTEGAQDD</sequence>
<keyword evidence="4" id="KW-0456">Lyase</keyword>
<dbReference type="PANTHER" id="PTHR42937:SF1">
    <property type="entry name" value="DIAMINOPROPIONATE AMMONIA-LYASE"/>
    <property type="match status" value="1"/>
</dbReference>